<proteinExistence type="predicted"/>
<reference evidence="1" key="1">
    <citation type="submission" date="2022-11" db="EMBL/GenBank/DDBJ databases">
        <title>Genome Sequence of Nemania bipapillata.</title>
        <authorList>
            <person name="Buettner E."/>
        </authorList>
    </citation>
    <scope>NUCLEOTIDE SEQUENCE</scope>
    <source>
        <strain evidence="1">CP14</strain>
    </source>
</reference>
<evidence type="ECO:0000313" key="2">
    <source>
        <dbReference type="Proteomes" id="UP001153334"/>
    </source>
</evidence>
<gene>
    <name evidence="1" type="ORF">ONZ43_g4041</name>
</gene>
<protein>
    <submittedName>
        <fullName evidence="1">Uncharacterized protein</fullName>
    </submittedName>
</protein>
<organism evidence="1 2">
    <name type="scientific">Nemania bipapillata</name>
    <dbReference type="NCBI Taxonomy" id="110536"/>
    <lineage>
        <taxon>Eukaryota</taxon>
        <taxon>Fungi</taxon>
        <taxon>Dikarya</taxon>
        <taxon>Ascomycota</taxon>
        <taxon>Pezizomycotina</taxon>
        <taxon>Sordariomycetes</taxon>
        <taxon>Xylariomycetidae</taxon>
        <taxon>Xylariales</taxon>
        <taxon>Xylariaceae</taxon>
        <taxon>Nemania</taxon>
    </lineage>
</organism>
<accession>A0ACC2ISP3</accession>
<keyword evidence="2" id="KW-1185">Reference proteome</keyword>
<dbReference type="Proteomes" id="UP001153334">
    <property type="component" value="Unassembled WGS sequence"/>
</dbReference>
<evidence type="ECO:0000313" key="1">
    <source>
        <dbReference type="EMBL" id="KAJ8118192.1"/>
    </source>
</evidence>
<sequence>MDSYTPISLPYFAPADELPARLPTLEEVLACTNLLQGFTNSRQTKIVRIGESFVAKYGKEVKSIEGENMLFVKQHTTIPIPQLYAMYTFGEGETMLIMEFIEGLPLRQCCKSITEPERLEAIAERLRAQVNELRQIPAPGYYGAIGRRPFTDLYRGCEYGPFDDFSDLVRTVFDLAFSSRTSELLIDIKEHYAETLDFVATKLNHRYPVFSHGDLHSRNIIVRPDGEPVIIDYELAGFHPAFFEYTTSEKFGPEMDFLDEKFTNEEEILKDAADALEESTEGESSEEESSEDESSEDELSEDELA</sequence>
<dbReference type="EMBL" id="JAPESX010001029">
    <property type="protein sequence ID" value="KAJ8118192.1"/>
    <property type="molecule type" value="Genomic_DNA"/>
</dbReference>
<comment type="caution">
    <text evidence="1">The sequence shown here is derived from an EMBL/GenBank/DDBJ whole genome shotgun (WGS) entry which is preliminary data.</text>
</comment>
<name>A0ACC2ISP3_9PEZI</name>